<dbReference type="Pfam" id="PF05349">
    <property type="entry name" value="GATA-N"/>
    <property type="match status" value="1"/>
</dbReference>
<feature type="domain" description="GATA-type" evidence="13">
    <location>
        <begin position="650"/>
        <end position="703"/>
    </location>
</feature>
<dbReference type="AlphaFoldDB" id="A0A8J6A2W7"/>
<feature type="region of interest" description="Disordered" evidence="12">
    <location>
        <begin position="1"/>
        <end position="133"/>
    </location>
</feature>
<dbReference type="Proteomes" id="UP000700334">
    <property type="component" value="Unassembled WGS sequence"/>
</dbReference>
<dbReference type="GO" id="GO:0000122">
    <property type="term" value="P:negative regulation of transcription by RNA polymerase II"/>
    <property type="evidence" value="ECO:0007669"/>
    <property type="project" value="TreeGrafter"/>
</dbReference>
<keyword evidence="5" id="KW-0862">Zinc</keyword>
<evidence type="ECO:0000313" key="14">
    <source>
        <dbReference type="EMBL" id="KAG8513303.1"/>
    </source>
</evidence>
<keyword evidence="15" id="KW-1185">Reference proteome</keyword>
<feature type="compositionally biased region" description="Low complexity" evidence="12">
    <location>
        <begin position="197"/>
        <end position="213"/>
    </location>
</feature>
<dbReference type="InterPro" id="IPR000679">
    <property type="entry name" value="Znf_GATA"/>
</dbReference>
<feature type="region of interest" description="Disordered" evidence="12">
    <location>
        <begin position="524"/>
        <end position="598"/>
    </location>
</feature>
<evidence type="ECO:0000256" key="9">
    <source>
        <dbReference type="ARBA" id="ARBA00023163"/>
    </source>
</evidence>
<keyword evidence="3" id="KW-0677">Repeat</keyword>
<proteinExistence type="predicted"/>
<dbReference type="FunFam" id="3.30.50.10:FF:000032">
    <property type="entry name" value="Transcription factor GATA-3"/>
    <property type="match status" value="1"/>
</dbReference>
<dbReference type="PANTHER" id="PTHR10071:SF289">
    <property type="entry name" value="TRANSCRIPTION FACTOR GATA-5"/>
    <property type="match status" value="1"/>
</dbReference>
<feature type="region of interest" description="Disordered" evidence="12">
    <location>
        <begin position="693"/>
        <end position="773"/>
    </location>
</feature>
<keyword evidence="9" id="KW-0804">Transcription</keyword>
<keyword evidence="4 11" id="KW-0863">Zinc-finger</keyword>
<accession>A0A8J6A2W7</accession>
<dbReference type="GO" id="GO:0045944">
    <property type="term" value="P:positive regulation of transcription by RNA polymerase II"/>
    <property type="evidence" value="ECO:0007669"/>
    <property type="project" value="TreeGrafter"/>
</dbReference>
<dbReference type="SMART" id="SM00401">
    <property type="entry name" value="ZnF_GATA"/>
    <property type="match status" value="2"/>
</dbReference>
<feature type="compositionally biased region" description="Low complexity" evidence="12">
    <location>
        <begin position="313"/>
        <end position="326"/>
    </location>
</feature>
<evidence type="ECO:0000313" key="15">
    <source>
        <dbReference type="Proteomes" id="UP000700334"/>
    </source>
</evidence>
<keyword evidence="8" id="KW-0010">Activator</keyword>
<feature type="region of interest" description="Disordered" evidence="12">
    <location>
        <begin position="313"/>
        <end position="362"/>
    </location>
</feature>
<dbReference type="EMBL" id="JAGFMF010011769">
    <property type="protein sequence ID" value="KAG8513303.1"/>
    <property type="molecule type" value="Genomic_DNA"/>
</dbReference>
<dbReference type="GO" id="GO:0000981">
    <property type="term" value="F:DNA-binding transcription factor activity, RNA polymerase II-specific"/>
    <property type="evidence" value="ECO:0007669"/>
    <property type="project" value="TreeGrafter"/>
</dbReference>
<evidence type="ECO:0000259" key="13">
    <source>
        <dbReference type="PROSITE" id="PS50114"/>
    </source>
</evidence>
<gene>
    <name evidence="14" type="ORF">J0S82_018630</name>
</gene>
<evidence type="ECO:0000256" key="10">
    <source>
        <dbReference type="ARBA" id="ARBA00023242"/>
    </source>
</evidence>
<protein>
    <submittedName>
        <fullName evidence="14">Transcription factor GATA-5</fullName>
    </submittedName>
</protein>
<feature type="compositionally biased region" description="Gly residues" evidence="12">
    <location>
        <begin position="572"/>
        <end position="581"/>
    </location>
</feature>
<evidence type="ECO:0000256" key="4">
    <source>
        <dbReference type="ARBA" id="ARBA00022771"/>
    </source>
</evidence>
<evidence type="ECO:0000256" key="5">
    <source>
        <dbReference type="ARBA" id="ARBA00022833"/>
    </source>
</evidence>
<dbReference type="PROSITE" id="PS00344">
    <property type="entry name" value="GATA_ZN_FINGER_1"/>
    <property type="match status" value="2"/>
</dbReference>
<comment type="subcellular location">
    <subcellularLocation>
        <location evidence="1">Nucleus</location>
    </subcellularLocation>
</comment>
<keyword evidence="6" id="KW-0805">Transcription regulation</keyword>
<dbReference type="Gene3D" id="3.30.50.10">
    <property type="entry name" value="Erythroid Transcription Factor GATA-1, subunit A"/>
    <property type="match status" value="2"/>
</dbReference>
<dbReference type="GO" id="GO:0005634">
    <property type="term" value="C:nucleus"/>
    <property type="evidence" value="ECO:0007669"/>
    <property type="project" value="UniProtKB-SubCell"/>
</dbReference>
<dbReference type="PROSITE" id="PS50114">
    <property type="entry name" value="GATA_ZN_FINGER_2"/>
    <property type="match status" value="2"/>
</dbReference>
<evidence type="ECO:0000256" key="8">
    <source>
        <dbReference type="ARBA" id="ARBA00023159"/>
    </source>
</evidence>
<dbReference type="CDD" id="cd00202">
    <property type="entry name" value="ZnF_GATA"/>
    <property type="match status" value="2"/>
</dbReference>
<organism evidence="14 15">
    <name type="scientific">Galemys pyrenaicus</name>
    <name type="common">Iberian desman</name>
    <name type="synonym">Pyrenean desman</name>
    <dbReference type="NCBI Taxonomy" id="202257"/>
    <lineage>
        <taxon>Eukaryota</taxon>
        <taxon>Metazoa</taxon>
        <taxon>Chordata</taxon>
        <taxon>Craniata</taxon>
        <taxon>Vertebrata</taxon>
        <taxon>Euteleostomi</taxon>
        <taxon>Mammalia</taxon>
        <taxon>Eutheria</taxon>
        <taxon>Laurasiatheria</taxon>
        <taxon>Eulipotyphla</taxon>
        <taxon>Talpidae</taxon>
        <taxon>Galemys</taxon>
    </lineage>
</organism>
<dbReference type="GO" id="GO:0048738">
    <property type="term" value="P:cardiac muscle tissue development"/>
    <property type="evidence" value="ECO:0007669"/>
    <property type="project" value="TreeGrafter"/>
</dbReference>
<dbReference type="SUPFAM" id="SSF57716">
    <property type="entry name" value="Glucocorticoid receptor-like (DNA-binding domain)"/>
    <property type="match status" value="2"/>
</dbReference>
<feature type="compositionally biased region" description="Polar residues" evidence="12">
    <location>
        <begin position="1"/>
        <end position="28"/>
    </location>
</feature>
<dbReference type="GO" id="GO:0000978">
    <property type="term" value="F:RNA polymerase II cis-regulatory region sequence-specific DNA binding"/>
    <property type="evidence" value="ECO:0007669"/>
    <property type="project" value="TreeGrafter"/>
</dbReference>
<comment type="caution">
    <text evidence="14">The sequence shown here is derived from an EMBL/GenBank/DDBJ whole genome shotgun (WGS) entry which is preliminary data.</text>
</comment>
<dbReference type="OrthoDB" id="515401at2759"/>
<feature type="domain" description="GATA-type" evidence="13">
    <location>
        <begin position="473"/>
        <end position="532"/>
    </location>
</feature>
<dbReference type="PRINTS" id="PR00619">
    <property type="entry name" value="GATAZNFINGER"/>
</dbReference>
<feature type="compositionally biased region" description="Low complexity" evidence="12">
    <location>
        <begin position="637"/>
        <end position="651"/>
    </location>
</feature>
<evidence type="ECO:0000256" key="11">
    <source>
        <dbReference type="PROSITE-ProRule" id="PRU00094"/>
    </source>
</evidence>
<feature type="region of interest" description="Disordered" evidence="12">
    <location>
        <begin position="181"/>
        <end position="230"/>
    </location>
</feature>
<sequence length="811" mass="82946">MWPTPRGSSWTQRDLAQLGQQQSHSSLVAGTPDPRRAQEALEDESTKVHCRLGPVLPSSRSPQGDACPPCSCPRSLAQGPGAPVPTAVPPQAWSGGRQAPRTLAPGVPPRRQGGSGQQRAPPVQQLQAGRQGHLVPSACRTRAGGPGPAEVAALATLAGSQETPASRGGEGCLGLDLRRHPASETAEDGASSCASSRGAPLPLAPAVGPRAAPEWPAAQGRRPWGRGVRRGELARSTARCRRDPALWRVVKAGEEMYQSLALAPSPGRAAYADSGAFLHAPPGAGSTVFVPPARVPAMLPYLPACEPGPRPPALAAHPSWAPAAAADSPTFGSSGSPHPPAAGNFPLAHGPPGPGGGGRARDAGAYQRALLARDQLPAQLRRPAGPAYPTRYPACVSAEVAPSWTSGPFEGSVLHSLQSHPGGLPRPRAAFGKWDHPCARPRRCPSLQCPCVQPAPCEAKQRPPVLPGLEEPPGEGRECVNCGALSTPLWRRDGTGHYLCNACGLYHKMNGVNRPLVRPQKRLVSDGGAGARADRHADRAQGLGTGGQLPAAPGGSGKGLRTAGAVSAPAGMGTGLAGGSLGSRPAGQEGRVPGPWGAELRPPGSQRFRSAASLDVAEAGAGPSGLQGLCLGPPDPRAAGSERGPRSSSRRAGLCCANCHTINTTLWRRNADGEPVCNACGLYTKLHGVPRPLAMKKESIQTRKRKPKSAGSAKGPSGPTGSSLAPAPASVPDPESAAAALKPEPSTASLSCPGPRVPSQASAQVDGPLAPSHLEFKFEPEDFAFPSAAPDPQAGLGGALRQEAWCALALA</sequence>
<name>A0A8J6A2W7_GALPY</name>
<evidence type="ECO:0000256" key="12">
    <source>
        <dbReference type="SAM" id="MobiDB-lite"/>
    </source>
</evidence>
<evidence type="ECO:0000256" key="6">
    <source>
        <dbReference type="ARBA" id="ARBA00023015"/>
    </source>
</evidence>
<dbReference type="InterPro" id="IPR013088">
    <property type="entry name" value="Znf_NHR/GATA"/>
</dbReference>
<dbReference type="FunFam" id="3.30.50.10:FF:000001">
    <property type="entry name" value="GATA transcription factor (GATAd)"/>
    <property type="match status" value="1"/>
</dbReference>
<keyword evidence="2" id="KW-0479">Metal-binding</keyword>
<keyword evidence="7" id="KW-0238">DNA-binding</keyword>
<evidence type="ECO:0000256" key="7">
    <source>
        <dbReference type="ARBA" id="ARBA00023125"/>
    </source>
</evidence>
<dbReference type="GO" id="GO:0045165">
    <property type="term" value="P:cell fate commitment"/>
    <property type="evidence" value="ECO:0007669"/>
    <property type="project" value="TreeGrafter"/>
</dbReference>
<keyword evidence="10" id="KW-0539">Nucleus</keyword>
<dbReference type="PANTHER" id="PTHR10071">
    <property type="entry name" value="TRANSCRIPTION FACTOR GATA FAMILY MEMBER"/>
    <property type="match status" value="1"/>
</dbReference>
<feature type="region of interest" description="Disordered" evidence="12">
    <location>
        <begin position="623"/>
        <end position="651"/>
    </location>
</feature>
<evidence type="ECO:0000256" key="1">
    <source>
        <dbReference type="ARBA" id="ARBA00004123"/>
    </source>
</evidence>
<feature type="compositionally biased region" description="Basic and acidic residues" evidence="12">
    <location>
        <begin position="33"/>
        <end position="47"/>
    </location>
</feature>
<dbReference type="InterPro" id="IPR039355">
    <property type="entry name" value="Transcription_factor_GATA"/>
</dbReference>
<evidence type="ECO:0000256" key="3">
    <source>
        <dbReference type="ARBA" id="ARBA00022737"/>
    </source>
</evidence>
<dbReference type="InterPro" id="IPR008013">
    <property type="entry name" value="GATA_N"/>
</dbReference>
<reference evidence="14" key="1">
    <citation type="journal article" date="2021" name="Evol. Appl.">
        <title>The genome of the Pyrenean desman and the effects of bottlenecks and inbreeding on the genomic landscape of an endangered species.</title>
        <authorList>
            <person name="Escoda L."/>
            <person name="Castresana J."/>
        </authorList>
    </citation>
    <scope>NUCLEOTIDE SEQUENCE</scope>
    <source>
        <strain evidence="14">IBE-C5619</strain>
    </source>
</reference>
<dbReference type="GO" id="GO:0008270">
    <property type="term" value="F:zinc ion binding"/>
    <property type="evidence" value="ECO:0007669"/>
    <property type="project" value="UniProtKB-KW"/>
</dbReference>
<evidence type="ECO:0000256" key="2">
    <source>
        <dbReference type="ARBA" id="ARBA00022723"/>
    </source>
</evidence>
<dbReference type="Pfam" id="PF00320">
    <property type="entry name" value="GATA"/>
    <property type="match status" value="2"/>
</dbReference>